<reference evidence="1 2" key="2">
    <citation type="journal article" date="2010" name="Proc. Natl. Acad. Sci. U.S.A.">
        <title>Enigmatic, ultrasmall, uncultivated Archaea.</title>
        <authorList>
            <person name="Baker B.J."/>
            <person name="Comolli L.R."/>
            <person name="Dick G.J."/>
            <person name="Hauser L.J."/>
            <person name="Hyatt D."/>
            <person name="Dill B.D."/>
            <person name="Land M.L."/>
            <person name="Verberkmoes N.C."/>
            <person name="Hettich R.L."/>
            <person name="Banfield J.F."/>
        </authorList>
    </citation>
    <scope>NUCLEOTIDE SEQUENCE [LARGE SCALE GENOMIC DNA]</scope>
    <source>
        <strain evidence="1">ARMAN-2</strain>
    </source>
</reference>
<proteinExistence type="predicted"/>
<dbReference type="Proteomes" id="UP000332487">
    <property type="component" value="Unassembled WGS sequence"/>
</dbReference>
<sequence length="120" mass="13692">MKEDEVSFEKRFKRNPKYDLDVEDAIKLVKSKNTKFVWLGNEPVKEVSEILNIESESIKKLDPEAIIYSDKDELKDLENSVLICYHGNTSGFLSEFLNRRHGLEVYGLRGGLENVVAGGD</sequence>
<keyword evidence="2" id="KW-1185">Reference proteome</keyword>
<evidence type="ECO:0000313" key="2">
    <source>
        <dbReference type="Proteomes" id="UP000332487"/>
    </source>
</evidence>
<reference evidence="1 2" key="1">
    <citation type="journal article" date="2009" name="Genome Biol.">
        <title>Community-wide analysis of microbial genome sequence signatures.</title>
        <authorList>
            <person name="Dick G.J."/>
            <person name="Andersson A.F."/>
            <person name="Baker B.J."/>
            <person name="Simmons S.L."/>
            <person name="Thomas B.C."/>
            <person name="Yelton A.P."/>
            <person name="Banfield J.F."/>
        </authorList>
    </citation>
    <scope>NUCLEOTIDE SEQUENCE [LARGE SCALE GENOMIC DNA]</scope>
    <source>
        <strain evidence="1">ARMAN-2</strain>
    </source>
</reference>
<evidence type="ECO:0000313" key="1">
    <source>
        <dbReference type="EMBL" id="EET89849.1"/>
    </source>
</evidence>
<accession>C7DIS5</accession>
<gene>
    <name evidence="1" type="ORF">UNLARM2_0963</name>
</gene>
<name>C7DIS5_MICA2</name>
<dbReference type="EMBL" id="GG697241">
    <property type="protein sequence ID" value="EET89849.1"/>
    <property type="molecule type" value="Genomic_DNA"/>
</dbReference>
<dbReference type="AlphaFoldDB" id="C7DIS5"/>
<organism evidence="1 2">
    <name type="scientific">Candidatus Micrarchaeum acidiphilum ARMAN-2</name>
    <dbReference type="NCBI Taxonomy" id="425595"/>
    <lineage>
        <taxon>Archaea</taxon>
        <taxon>Candidatus Micrarchaeota</taxon>
        <taxon>Candidatus Micrarchaeia</taxon>
        <taxon>Candidatus Micrarchaeales</taxon>
        <taxon>Candidatus Micrarchaeaceae</taxon>
        <taxon>Candidatus Micrarchaeum</taxon>
    </lineage>
</organism>
<protein>
    <submittedName>
        <fullName evidence="1">Uncharacterized protein</fullName>
    </submittedName>
</protein>